<name>A0A8S5U5S7_9CAUD</name>
<reference evidence="1" key="1">
    <citation type="journal article" date="2021" name="Proc. Natl. Acad. Sci. U.S.A.">
        <title>A Catalog of Tens of Thousands of Viruses from Human Metagenomes Reveals Hidden Associations with Chronic Diseases.</title>
        <authorList>
            <person name="Tisza M.J."/>
            <person name="Buck C.B."/>
        </authorList>
    </citation>
    <scope>NUCLEOTIDE SEQUENCE</scope>
    <source>
        <strain evidence="1">CteLh2</strain>
    </source>
</reference>
<accession>A0A8S5U5S7</accession>
<protein>
    <submittedName>
        <fullName evidence="1">Uncharacterized protein</fullName>
    </submittedName>
</protein>
<proteinExistence type="predicted"/>
<dbReference type="EMBL" id="BK016017">
    <property type="protein sequence ID" value="DAF89810.1"/>
    <property type="molecule type" value="Genomic_DNA"/>
</dbReference>
<sequence>MSKGNKQELLDYCYEHEHNFKADLMCVGEDYEEQFACLLFLIKEGDITSFEQLKEYGMDY</sequence>
<organism evidence="1">
    <name type="scientific">Siphoviridae sp. cteLh2</name>
    <dbReference type="NCBI Taxonomy" id="2825590"/>
    <lineage>
        <taxon>Viruses</taxon>
        <taxon>Duplodnaviria</taxon>
        <taxon>Heunggongvirae</taxon>
        <taxon>Uroviricota</taxon>
        <taxon>Caudoviricetes</taxon>
    </lineage>
</organism>
<evidence type="ECO:0000313" key="1">
    <source>
        <dbReference type="EMBL" id="DAF89810.1"/>
    </source>
</evidence>